<evidence type="ECO:0000256" key="1">
    <source>
        <dbReference type="ARBA" id="ARBA00004141"/>
    </source>
</evidence>
<dbReference type="InterPro" id="IPR036259">
    <property type="entry name" value="MFS_trans_sf"/>
</dbReference>
<organism evidence="4 5">
    <name type="scientific">Parascedosporium putredinis</name>
    <dbReference type="NCBI Taxonomy" id="1442378"/>
    <lineage>
        <taxon>Eukaryota</taxon>
        <taxon>Fungi</taxon>
        <taxon>Dikarya</taxon>
        <taxon>Ascomycota</taxon>
        <taxon>Pezizomycotina</taxon>
        <taxon>Sordariomycetes</taxon>
        <taxon>Hypocreomycetidae</taxon>
        <taxon>Microascales</taxon>
        <taxon>Microascaceae</taxon>
        <taxon>Parascedosporium</taxon>
    </lineage>
</organism>
<feature type="region of interest" description="Disordered" evidence="2">
    <location>
        <begin position="555"/>
        <end position="588"/>
    </location>
</feature>
<evidence type="ECO:0000313" key="5">
    <source>
        <dbReference type="Proteomes" id="UP000838763"/>
    </source>
</evidence>
<dbReference type="Gene3D" id="3.40.50.10300">
    <property type="entry name" value="CoaB-like"/>
    <property type="match status" value="1"/>
</dbReference>
<accession>A0A9P1GVN0</accession>
<dbReference type="EMBL" id="CALLCH030000001">
    <property type="protein sequence ID" value="CAI4211113.1"/>
    <property type="molecule type" value="Genomic_DNA"/>
</dbReference>
<keyword evidence="3" id="KW-0812">Transmembrane</keyword>
<evidence type="ECO:0000256" key="3">
    <source>
        <dbReference type="SAM" id="Phobius"/>
    </source>
</evidence>
<dbReference type="Gene3D" id="1.20.1250.20">
    <property type="entry name" value="MFS general substrate transporter like domains"/>
    <property type="match status" value="1"/>
</dbReference>
<protein>
    <recommendedName>
        <fullName evidence="6">DNA/pantothenate metabolism flavoprotein C-terminal domain-containing protein</fullName>
    </recommendedName>
</protein>
<keyword evidence="3" id="KW-0472">Membrane</keyword>
<proteinExistence type="predicted"/>
<keyword evidence="5" id="KW-1185">Reference proteome</keyword>
<sequence length="619" mass="68046">MERTNSRVLLNGIHFVFLLFFSGMESSLSFMTYDLFGFDSSKNGRLLGFVGLIASILQGGVTRRLPPLTSVRTGVIACLVAFGLLARLQTVSMLYLAATCLAMTSATVVTGLNALSSFEASENERGSKLGMMRSWGQLGRGLGPVLFTSVPPRKLITPATPKIATGLLQTSTISSQYCIFHAKLGECENHLICAGRCRAPLSRKSTQIPQRPPIMSLLTEDQYFSANPAPKLLERHEAQAKSFIDAHAAGGRRVTVRFIDNFSAGTRGATSAEYFLEAGYAVIFLHRQFSLLPYSRHYSHTTDCFLDYLTEAPGGKVVAKQIEQERLLDVLRKYQTAKERNLLLMIPFLTITDYLYELRSIARLMRPLGPSGLLYLAAAVSDFFVPSDRMAEHKIQSTDAADKVKLGSASDTSAPATTPATADTDSSSEPILHPSSTVAAGVPKTITEEEETFDNFDSSPKVPRSKRLVIDLDPVPKFLKNLVDGWAPEGMIVSFKLETDPSILVHKAAYSLDRYQHHLVIGNLLATRKWEVVFVARNRPDRWIRIPDDRRAKSSSGVQKLVGSAQRSACDADPGDQPMDPSCLPEGEPEVEIEGLIIPAVQDMHTDHIRQAAEKKRQG</sequence>
<dbReference type="Pfam" id="PF07690">
    <property type="entry name" value="MFS_1"/>
    <property type="match status" value="1"/>
</dbReference>
<dbReference type="GO" id="GO:0022857">
    <property type="term" value="F:transmembrane transporter activity"/>
    <property type="evidence" value="ECO:0007669"/>
    <property type="project" value="InterPro"/>
</dbReference>
<feature type="transmembrane region" description="Helical" evidence="3">
    <location>
        <begin position="45"/>
        <end position="62"/>
    </location>
</feature>
<dbReference type="PANTHER" id="PTHR12290">
    <property type="entry name" value="CORNICHON-RELATED"/>
    <property type="match status" value="1"/>
</dbReference>
<feature type="compositionally biased region" description="Low complexity" evidence="2">
    <location>
        <begin position="408"/>
        <end position="428"/>
    </location>
</feature>
<dbReference type="Proteomes" id="UP000838763">
    <property type="component" value="Unassembled WGS sequence"/>
</dbReference>
<dbReference type="GO" id="GO:0016020">
    <property type="term" value="C:membrane"/>
    <property type="evidence" value="ECO:0007669"/>
    <property type="project" value="UniProtKB-SubCell"/>
</dbReference>
<evidence type="ECO:0000313" key="4">
    <source>
        <dbReference type="EMBL" id="CAI4211113.1"/>
    </source>
</evidence>
<comment type="subcellular location">
    <subcellularLocation>
        <location evidence="1">Membrane</location>
        <topology evidence="1">Multi-pass membrane protein</topology>
    </subcellularLocation>
</comment>
<dbReference type="InterPro" id="IPR011701">
    <property type="entry name" value="MFS"/>
</dbReference>
<reference evidence="4" key="1">
    <citation type="submission" date="2022-11" db="EMBL/GenBank/DDBJ databases">
        <authorList>
            <person name="Scott C."/>
            <person name="Bruce N."/>
        </authorList>
    </citation>
    <scope>NUCLEOTIDE SEQUENCE</scope>
</reference>
<dbReference type="AlphaFoldDB" id="A0A9P1GVN0"/>
<keyword evidence="3" id="KW-1133">Transmembrane helix</keyword>
<evidence type="ECO:0000256" key="2">
    <source>
        <dbReference type="SAM" id="MobiDB-lite"/>
    </source>
</evidence>
<dbReference type="SUPFAM" id="SSF103473">
    <property type="entry name" value="MFS general substrate transporter"/>
    <property type="match status" value="1"/>
</dbReference>
<name>A0A9P1GVN0_9PEZI</name>
<feature type="transmembrane region" description="Helical" evidence="3">
    <location>
        <begin position="69"/>
        <end position="88"/>
    </location>
</feature>
<dbReference type="InterPro" id="IPR035929">
    <property type="entry name" value="CoaB-like_sf"/>
</dbReference>
<feature type="transmembrane region" description="Helical" evidence="3">
    <location>
        <begin position="12"/>
        <end position="33"/>
    </location>
</feature>
<comment type="caution">
    <text evidence="4">The sequence shown here is derived from an EMBL/GenBank/DDBJ whole genome shotgun (WGS) entry which is preliminary data.</text>
</comment>
<dbReference type="SUPFAM" id="SSF102645">
    <property type="entry name" value="CoaB-like"/>
    <property type="match status" value="1"/>
</dbReference>
<evidence type="ECO:0008006" key="6">
    <source>
        <dbReference type="Google" id="ProtNLM"/>
    </source>
</evidence>
<gene>
    <name evidence="4" type="ORF">PPNO1_LOCUS910</name>
</gene>
<feature type="region of interest" description="Disordered" evidence="2">
    <location>
        <begin position="401"/>
        <end position="440"/>
    </location>
</feature>
<dbReference type="OrthoDB" id="70224at2759"/>